<keyword evidence="3" id="KW-1185">Reference proteome</keyword>
<reference evidence="2 3" key="1">
    <citation type="submission" date="2016-10" db="EMBL/GenBank/DDBJ databases">
        <authorList>
            <person name="de Groot N.N."/>
        </authorList>
    </citation>
    <scope>NUCLEOTIDE SEQUENCE [LARGE SCALE GENOMIC DNA]</scope>
    <source>
        <strain evidence="2 3">DSM 24677</strain>
    </source>
</reference>
<dbReference type="InterPro" id="IPR036527">
    <property type="entry name" value="SCP2_sterol-bd_dom_sf"/>
</dbReference>
<dbReference type="STRING" id="576131.SAMN05444486_10453"/>
<evidence type="ECO:0000259" key="1">
    <source>
        <dbReference type="Pfam" id="PF02036"/>
    </source>
</evidence>
<dbReference type="AlphaFoldDB" id="A0A1H3MZG3"/>
<evidence type="ECO:0000313" key="3">
    <source>
        <dbReference type="Proteomes" id="UP000199026"/>
    </source>
</evidence>
<dbReference type="EMBL" id="FNPR01000004">
    <property type="protein sequence ID" value="SDY81359.1"/>
    <property type="molecule type" value="Genomic_DNA"/>
</dbReference>
<dbReference type="SUPFAM" id="SSF55718">
    <property type="entry name" value="SCP-like"/>
    <property type="match status" value="1"/>
</dbReference>
<dbReference type="Gene3D" id="3.30.1050.10">
    <property type="entry name" value="SCP2 sterol-binding domain"/>
    <property type="match status" value="1"/>
</dbReference>
<proteinExistence type="predicted"/>
<dbReference type="Proteomes" id="UP000199026">
    <property type="component" value="Unassembled WGS sequence"/>
</dbReference>
<gene>
    <name evidence="2" type="ORF">SAMN05444486_10453</name>
</gene>
<name>A0A1H3MZG3_9RHOB</name>
<evidence type="ECO:0000313" key="2">
    <source>
        <dbReference type="EMBL" id="SDY81359.1"/>
    </source>
</evidence>
<protein>
    <submittedName>
        <fullName evidence="2">SCP-2 sterol transfer family protein</fullName>
    </submittedName>
</protein>
<dbReference type="InterPro" id="IPR003033">
    <property type="entry name" value="SCP2_sterol-bd_dom"/>
</dbReference>
<accession>A0A1H3MZG3</accession>
<sequence length="119" mass="12840">MQRALVARLRERTLLGRAILLKKMWGLDMNEIAEGLSRGLEGKSFEGSLKFDCGTEGVIILRDGGVTTEDGPTDCTLKISKENLGKLLTGKLNAMTGVMTGKLKVSGDMSVAMRLAKLL</sequence>
<feature type="domain" description="SCP2" evidence="1">
    <location>
        <begin position="44"/>
        <end position="119"/>
    </location>
</feature>
<dbReference type="Pfam" id="PF02036">
    <property type="entry name" value="SCP2"/>
    <property type="match status" value="1"/>
</dbReference>
<organism evidence="2 3">
    <name type="scientific">Lentibacter algarum</name>
    <dbReference type="NCBI Taxonomy" id="576131"/>
    <lineage>
        <taxon>Bacteria</taxon>
        <taxon>Pseudomonadati</taxon>
        <taxon>Pseudomonadota</taxon>
        <taxon>Alphaproteobacteria</taxon>
        <taxon>Rhodobacterales</taxon>
        <taxon>Roseobacteraceae</taxon>
        <taxon>Lentibacter</taxon>
    </lineage>
</organism>